<organism evidence="2 3">
    <name type="scientific">Pseudomonas koreensis</name>
    <dbReference type="NCBI Taxonomy" id="198620"/>
    <lineage>
        <taxon>Bacteria</taxon>
        <taxon>Pseudomonadati</taxon>
        <taxon>Pseudomonadota</taxon>
        <taxon>Gammaproteobacteria</taxon>
        <taxon>Pseudomonadales</taxon>
        <taxon>Pseudomonadaceae</taxon>
        <taxon>Pseudomonas</taxon>
    </lineage>
</organism>
<dbReference type="Proteomes" id="UP000078142">
    <property type="component" value="Chromosome"/>
</dbReference>
<proteinExistence type="predicted"/>
<name>A0AAC9BS41_9PSED</name>
<protein>
    <recommendedName>
        <fullName evidence="4">Halovibrin HvnA</fullName>
    </recommendedName>
</protein>
<dbReference type="EMBL" id="CP015852">
    <property type="protein sequence ID" value="ANH97194.1"/>
    <property type="molecule type" value="Genomic_DNA"/>
</dbReference>
<evidence type="ECO:0000313" key="2">
    <source>
        <dbReference type="EMBL" id="ANH97194.1"/>
    </source>
</evidence>
<evidence type="ECO:0000313" key="3">
    <source>
        <dbReference type="Proteomes" id="UP000078142"/>
    </source>
</evidence>
<sequence length="526" mass="57594">MNKSISMLKQWLLPLWLFSNLAFAATGPEVAQLLNNRYQNTTADCVGDHPAYFCSGVLMRGSPETGEFWKHSAIATQLGAESFSYLRADLGTRQLTQKNGVVFSDTFTAIGKFQTLDVLCAYPFTFAMTGTRPDFGCGSLAARAEPDPSSCAAQGVSDAQGWIAHFQQQGLQPDKQCSLSSQAPLLFKASLVAHQGLGGTWAASPNLLQIKNWDSNTPRQIPIQALFYDITQTGALLGAQKDQRDYFIATGDWLPILRMNLQQAPDGVFGFNQQDQLYTGYEVASRLNTRYEQTASTCQAGKTAYFCNGVLLRGTTASRAFHMWNPSPTSVGNGGVSFTYLRRDAGLTKPVYSQGFLVRESFAPAAYPLTAMCAYPFDGGTSRPLDTCRVRGDMCDELGITSVQAWATRYASAPRSSCAFNIDPAQFQLNIDVRPTVTNGDGWNEVMIQTWPQDIPLQIPLEAFYYSLKAHYNAKGLEQAQFAQRDYFEVTGRFLPIVLIDLEAPAGQVFGYNPADQLAPGAPAAN</sequence>
<dbReference type="RefSeq" id="WP_064586510.1">
    <property type="nucleotide sequence ID" value="NZ_CP015852.1"/>
</dbReference>
<accession>A0AAC9BS41</accession>
<feature type="signal peptide" evidence="1">
    <location>
        <begin position="1"/>
        <end position="24"/>
    </location>
</feature>
<feature type="chain" id="PRO_5042242024" description="Halovibrin HvnA" evidence="1">
    <location>
        <begin position="25"/>
        <end position="526"/>
    </location>
</feature>
<evidence type="ECO:0008006" key="4">
    <source>
        <dbReference type="Google" id="ProtNLM"/>
    </source>
</evidence>
<evidence type="ECO:0000256" key="1">
    <source>
        <dbReference type="SAM" id="SignalP"/>
    </source>
</evidence>
<dbReference type="AlphaFoldDB" id="A0AAC9BS41"/>
<dbReference type="GeneID" id="93488158"/>
<reference evidence="2 3" key="1">
    <citation type="submission" date="2016-05" db="EMBL/GenBank/DDBJ databases">
        <authorList>
            <person name="Wang S."/>
            <person name="Zhu B."/>
        </authorList>
    </citation>
    <scope>NUCLEOTIDE SEQUENCE [LARGE SCALE GENOMIC DNA]</scope>
    <source>
        <strain evidence="2 3">CRS05-R5</strain>
    </source>
</reference>
<gene>
    <name evidence="2" type="ORF">A8L59_07220</name>
</gene>
<keyword evidence="1" id="KW-0732">Signal</keyword>